<feature type="transmembrane region" description="Helical" evidence="2">
    <location>
        <begin position="114"/>
        <end position="137"/>
    </location>
</feature>
<sequence>MDMSPLIPLHELHSHPSPSHSTTGHSKTTSEPRNLRLPVTLHDDSSSSTLIPPPWQLLHQRTTVKRREILLKGIWQLTKTFLIPFITIAYLSFCYTVQYQVVPFNQGLHDNIDGTWLVIVKSGVTTTSIIIVNISLYPVYDLLSSLKSEEFFRVLVARPRGVPLSAINAISNPACGIIESAMLIIHNHCSRYFITAFIAAGIAWVAAVLAPAALSLQTVLADGGIQAFPVGAIPPLSFYRPAASGQTIPPMQLAVSPGYPASIAWAEMVLSMPYAYTISNNSLGEYTGYVVPMPSSIQASTEARWLTDVVGLHPYCTWANPANITESSSSVVMNSPSVASTAVKVYLEGLDLDVDVPSSIFPLYNSNFKTQIYVLNPTTFVFNHTTGTLPSDGSVTFAFISCAAGCTGDQINIVSIYPNYTGIPTLQFTAPNNSYELAFLVCKPNITIETREVRTQGSFILDVQPLPEGKPYQRQGNLDFMETSFMLGVATSYLSTDSGPQTSMWNGLGTETQVNFIFSDAQMNAIDQSTTNVTVTLQPLPIQNLTQGYTQIVQAAAKAYIMGGLGTAYVPGRVSRTQLIFASSLPHVVVATVAFVSLWALNIFAYFRRGKYYDFTLVNVGAALHKSEIPEQLSQVKAVVAEQENPYPRLVHYGVDHHVVEMLAGHDIALRRGQVLDSLRII</sequence>
<keyword evidence="2" id="KW-1133">Transmembrane helix</keyword>
<evidence type="ECO:0000313" key="3">
    <source>
        <dbReference type="EMBL" id="OJA09843.1"/>
    </source>
</evidence>
<evidence type="ECO:0000313" key="4">
    <source>
        <dbReference type="Proteomes" id="UP000183567"/>
    </source>
</evidence>
<feature type="transmembrane region" description="Helical" evidence="2">
    <location>
        <begin position="585"/>
        <end position="607"/>
    </location>
</feature>
<gene>
    <name evidence="3" type="ORF">AZE42_08003</name>
</gene>
<feature type="transmembrane region" description="Helical" evidence="2">
    <location>
        <begin position="192"/>
        <end position="214"/>
    </location>
</feature>
<comment type="caution">
    <text evidence="3">The sequence shown here is derived from an EMBL/GenBank/DDBJ whole genome shotgun (WGS) entry which is preliminary data.</text>
</comment>
<feature type="transmembrane region" description="Helical" evidence="2">
    <location>
        <begin position="81"/>
        <end position="102"/>
    </location>
</feature>
<feature type="region of interest" description="Disordered" evidence="1">
    <location>
        <begin position="11"/>
        <end position="32"/>
    </location>
</feature>
<name>A0A1J8PPW5_9AGAM</name>
<protein>
    <submittedName>
        <fullName evidence="3">Uncharacterized protein</fullName>
    </submittedName>
</protein>
<feature type="compositionally biased region" description="Low complexity" evidence="1">
    <location>
        <begin position="11"/>
        <end position="27"/>
    </location>
</feature>
<dbReference type="Proteomes" id="UP000183567">
    <property type="component" value="Unassembled WGS sequence"/>
</dbReference>
<keyword evidence="4" id="KW-1185">Reference proteome</keyword>
<proteinExistence type="predicted"/>
<accession>A0A1J8PPW5</accession>
<dbReference type="EMBL" id="LVVM01005754">
    <property type="protein sequence ID" value="OJA09843.1"/>
    <property type="molecule type" value="Genomic_DNA"/>
</dbReference>
<evidence type="ECO:0000256" key="2">
    <source>
        <dbReference type="SAM" id="Phobius"/>
    </source>
</evidence>
<dbReference type="OrthoDB" id="2681169at2759"/>
<dbReference type="AlphaFoldDB" id="A0A1J8PPW5"/>
<keyword evidence="2" id="KW-0812">Transmembrane</keyword>
<dbReference type="STRING" id="180088.A0A1J8PPW5"/>
<reference evidence="3 4" key="1">
    <citation type="submission" date="2016-03" db="EMBL/GenBank/DDBJ databases">
        <title>Comparative genomics of the ectomycorrhizal sister species Rhizopogon vinicolor and Rhizopogon vesiculosus (Basidiomycota: Boletales) reveals a divergence of the mating type B locus.</title>
        <authorList>
            <person name="Mujic A.B."/>
            <person name="Kuo A."/>
            <person name="Tritt A."/>
            <person name="Lipzen A."/>
            <person name="Chen C."/>
            <person name="Johnson J."/>
            <person name="Sharma A."/>
            <person name="Barry K."/>
            <person name="Grigoriev I.V."/>
            <person name="Spatafora J.W."/>
        </authorList>
    </citation>
    <scope>NUCLEOTIDE SEQUENCE [LARGE SCALE GENOMIC DNA]</scope>
    <source>
        <strain evidence="3 4">AM-OR11-056</strain>
    </source>
</reference>
<evidence type="ECO:0000256" key="1">
    <source>
        <dbReference type="SAM" id="MobiDB-lite"/>
    </source>
</evidence>
<keyword evidence="2" id="KW-0472">Membrane</keyword>
<organism evidence="3 4">
    <name type="scientific">Rhizopogon vesiculosus</name>
    <dbReference type="NCBI Taxonomy" id="180088"/>
    <lineage>
        <taxon>Eukaryota</taxon>
        <taxon>Fungi</taxon>
        <taxon>Dikarya</taxon>
        <taxon>Basidiomycota</taxon>
        <taxon>Agaricomycotina</taxon>
        <taxon>Agaricomycetes</taxon>
        <taxon>Agaricomycetidae</taxon>
        <taxon>Boletales</taxon>
        <taxon>Suillineae</taxon>
        <taxon>Rhizopogonaceae</taxon>
        <taxon>Rhizopogon</taxon>
    </lineage>
</organism>